<feature type="region of interest" description="Disordered" evidence="7">
    <location>
        <begin position="551"/>
        <end position="602"/>
    </location>
</feature>
<sequence>MNSVEKLFSKPLKVRLKTYDGIDKCLPIQIEVENNQITTPLHKKEIVVRLTDDSNLYFLYNLSLGEEDFQVLKSQQGLLIDFMAFPKKFIGLLGMCREEESKEIPKFILELHTTSSTATLCVTETNEFKHLTHLSLKFLPATETQLNKHLASLVQDLREKYSTDKERLDVTVARLEKELTSTNQSLQLKSREFEDLRAEWSMKSADLTAKKAEEISLEREKALQTQVSVQQRFDREKKELEQAHMNIVKEFEIKIRNLQAAVQEQSEKRFDAENANKELRIKYNALESSEKQLSNELSQLRLNHSSLSSVKCETEKTIRDLQTRISSLEDELKDKIATVNKLNDAVEAKETQNKKVEDDLDLKTQKNSKLESSVKTLSSEMIKANEIIKKLQNEVKSYHSKLKLRTQVSSEQEKLLSEKGRQLDEVRKEEENLKVRLEKREMDIKKLKDSMENLEEKLSKSTEQNKTNENVIQWLNKQITDMQLGKSAISTIGTLDYSSSTKNSVGYRQTPILHKPQTTVSFAPISTAPPLPTSSYLQNPYPLQSKTENFHNTVSSHQRANVPRPVSNNGLDSKYLQKTNEAETKISSSARAPLASAYFPSK</sequence>
<evidence type="ECO:0000313" key="10">
    <source>
        <dbReference type="Proteomes" id="UP000549394"/>
    </source>
</evidence>
<dbReference type="InterPro" id="IPR038558">
    <property type="entry name" value="SAS-6_N_sf"/>
</dbReference>
<evidence type="ECO:0000256" key="1">
    <source>
        <dbReference type="ARBA" id="ARBA00004300"/>
    </source>
</evidence>
<name>A0A7I8VBZ6_9ANNE</name>
<evidence type="ECO:0000256" key="4">
    <source>
        <dbReference type="ARBA" id="ARBA00023212"/>
    </source>
</evidence>
<evidence type="ECO:0000256" key="6">
    <source>
        <dbReference type="SAM" id="Coils"/>
    </source>
</evidence>
<reference evidence="9 10" key="1">
    <citation type="submission" date="2020-08" db="EMBL/GenBank/DDBJ databases">
        <authorList>
            <person name="Hejnol A."/>
        </authorList>
    </citation>
    <scope>NUCLEOTIDE SEQUENCE [LARGE SCALE GENOMIC DNA]</scope>
</reference>
<dbReference type="PANTHER" id="PTHR44281:SF2">
    <property type="entry name" value="SPINDLE ASSEMBLY ABNORMAL PROTEIN 6 HOMOLOG"/>
    <property type="match status" value="1"/>
</dbReference>
<dbReference type="EMBL" id="CAJFCJ010000002">
    <property type="protein sequence ID" value="CAD5112061.1"/>
    <property type="molecule type" value="Genomic_DNA"/>
</dbReference>
<feature type="coiled-coil region" evidence="6">
    <location>
        <begin position="248"/>
        <end position="471"/>
    </location>
</feature>
<keyword evidence="2" id="KW-0963">Cytoplasm</keyword>
<proteinExistence type="predicted"/>
<dbReference type="AlphaFoldDB" id="A0A7I8VBZ6"/>
<dbReference type="PANTHER" id="PTHR44281">
    <property type="entry name" value="SPINDLE ASSEMBLY ABNORMAL PROTEIN 6 HOMOLOG"/>
    <property type="match status" value="1"/>
</dbReference>
<feature type="coiled-coil region" evidence="6">
    <location>
        <begin position="158"/>
        <end position="192"/>
    </location>
</feature>
<dbReference type="OrthoDB" id="49058at2759"/>
<dbReference type="CDD" id="cd10142">
    <property type="entry name" value="HD_SAS6_N"/>
    <property type="match status" value="1"/>
</dbReference>
<dbReference type="GO" id="GO:0005814">
    <property type="term" value="C:centriole"/>
    <property type="evidence" value="ECO:0007669"/>
    <property type="project" value="TreeGrafter"/>
</dbReference>
<evidence type="ECO:0000256" key="5">
    <source>
        <dbReference type="ARBA" id="ARBA00023306"/>
    </source>
</evidence>
<dbReference type="Proteomes" id="UP000549394">
    <property type="component" value="Unassembled WGS sequence"/>
</dbReference>
<comment type="subcellular location">
    <subcellularLocation>
        <location evidence="1">Cytoplasm</location>
        <location evidence="1">Cytoskeleton</location>
        <location evidence="1">Microtubule organizing center</location>
        <location evidence="1">Centrosome</location>
    </subcellularLocation>
</comment>
<feature type="compositionally biased region" description="Polar residues" evidence="7">
    <location>
        <begin position="566"/>
        <end position="590"/>
    </location>
</feature>
<evidence type="ECO:0000256" key="3">
    <source>
        <dbReference type="ARBA" id="ARBA00023054"/>
    </source>
</evidence>
<protein>
    <submittedName>
        <fullName evidence="9">DgyrCDS1307</fullName>
    </submittedName>
</protein>
<keyword evidence="5" id="KW-0131">Cell cycle</keyword>
<evidence type="ECO:0000313" key="9">
    <source>
        <dbReference type="EMBL" id="CAD5112061.1"/>
    </source>
</evidence>
<dbReference type="Pfam" id="PF16531">
    <property type="entry name" value="SAS-6_N"/>
    <property type="match status" value="1"/>
</dbReference>
<gene>
    <name evidence="9" type="ORF">DGYR_LOCUS1268</name>
</gene>
<feature type="domain" description="Spindle assembly abnormal protein 6 N-terminal" evidence="8">
    <location>
        <begin position="7"/>
        <end position="138"/>
    </location>
</feature>
<dbReference type="GO" id="GO:0005813">
    <property type="term" value="C:centrosome"/>
    <property type="evidence" value="ECO:0007669"/>
    <property type="project" value="UniProtKB-SubCell"/>
</dbReference>
<accession>A0A7I8VBZ6</accession>
<dbReference type="GO" id="GO:0007099">
    <property type="term" value="P:centriole replication"/>
    <property type="evidence" value="ECO:0007669"/>
    <property type="project" value="TreeGrafter"/>
</dbReference>
<keyword evidence="4" id="KW-0206">Cytoskeleton</keyword>
<keyword evidence="10" id="KW-1185">Reference proteome</keyword>
<evidence type="ECO:0000256" key="7">
    <source>
        <dbReference type="SAM" id="MobiDB-lite"/>
    </source>
</evidence>
<comment type="caution">
    <text evidence="9">The sequence shown here is derived from an EMBL/GenBank/DDBJ whole genome shotgun (WGS) entry which is preliminary data.</text>
</comment>
<evidence type="ECO:0000256" key="2">
    <source>
        <dbReference type="ARBA" id="ARBA00022490"/>
    </source>
</evidence>
<dbReference type="InterPro" id="IPR032396">
    <property type="entry name" value="SAS-6_N"/>
</dbReference>
<evidence type="ECO:0000259" key="8">
    <source>
        <dbReference type="Pfam" id="PF16531"/>
    </source>
</evidence>
<organism evidence="9 10">
    <name type="scientific">Dimorphilus gyrociliatus</name>
    <dbReference type="NCBI Taxonomy" id="2664684"/>
    <lineage>
        <taxon>Eukaryota</taxon>
        <taxon>Metazoa</taxon>
        <taxon>Spiralia</taxon>
        <taxon>Lophotrochozoa</taxon>
        <taxon>Annelida</taxon>
        <taxon>Polychaeta</taxon>
        <taxon>Polychaeta incertae sedis</taxon>
        <taxon>Dinophilidae</taxon>
        <taxon>Dimorphilus</taxon>
    </lineage>
</organism>
<keyword evidence="3 6" id="KW-0175">Coiled coil</keyword>
<dbReference type="Gene3D" id="2.170.210.20">
    <property type="entry name" value="Spindle assembly abnormal protein 6, N-terminal domain"/>
    <property type="match status" value="1"/>
</dbReference>